<accession>A0A395NWZ7</accession>
<dbReference type="EMBL" id="PXOA01000102">
    <property type="protein sequence ID" value="RFU80642.1"/>
    <property type="molecule type" value="Genomic_DNA"/>
</dbReference>
<evidence type="ECO:0008006" key="4">
    <source>
        <dbReference type="Google" id="ProtNLM"/>
    </source>
</evidence>
<protein>
    <recommendedName>
        <fullName evidence="4">SWIM-type domain-containing protein</fullName>
    </recommendedName>
</protein>
<dbReference type="Proteomes" id="UP000266272">
    <property type="component" value="Unassembled WGS sequence"/>
</dbReference>
<proteinExistence type="predicted"/>
<reference evidence="2 3" key="1">
    <citation type="journal article" date="2018" name="PLoS Pathog.">
        <title>Evolution of structural diversity of trichothecenes, a family of toxins produced by plant pathogenic and entomopathogenic fungi.</title>
        <authorList>
            <person name="Proctor R.H."/>
            <person name="McCormick S.P."/>
            <person name="Kim H.S."/>
            <person name="Cardoza R.E."/>
            <person name="Stanley A.M."/>
            <person name="Lindo L."/>
            <person name="Kelly A."/>
            <person name="Brown D.W."/>
            <person name="Lee T."/>
            <person name="Vaughan M.M."/>
            <person name="Alexander N.J."/>
            <person name="Busman M."/>
            <person name="Gutierrez S."/>
        </authorList>
    </citation>
    <scope>NUCLEOTIDE SEQUENCE [LARGE SCALE GENOMIC DNA]</scope>
    <source>
        <strain evidence="2 3">IBT 40837</strain>
    </source>
</reference>
<dbReference type="AlphaFoldDB" id="A0A395NWZ7"/>
<evidence type="ECO:0000313" key="3">
    <source>
        <dbReference type="Proteomes" id="UP000266272"/>
    </source>
</evidence>
<dbReference type="OrthoDB" id="74545at2759"/>
<dbReference type="STRING" id="490622.A0A395NWZ7"/>
<comment type="caution">
    <text evidence="2">The sequence shown here is derived from an EMBL/GenBank/DDBJ whole genome shotgun (WGS) entry which is preliminary data.</text>
</comment>
<gene>
    <name evidence="2" type="ORF">TARUN_1598</name>
</gene>
<name>A0A395NWZ7_TRIAR</name>
<sequence>MEEQRLPSHHQLYTALIPSSPPQATPAIAGITSGPEAAESTDREPSSAERSNWRQQLLTLHVIFPSLLLPALDLLDRGLVTRLLVASGSQTAPEAETPPHVGISKDGEAEPTQRQEQFTMHPFTNQLETDSKHQICMYVVQSVASTTSRRKRHTTQAPRTYAVHLSAWSCSCGAFALDAYAHQDVTTHTEQPPDGIPPEWFGSLGLNRRLGLEEDFPCCKHLLACLLAEKWRKTSGGHVEGKCITKEELATIIGGPY</sequence>
<evidence type="ECO:0000256" key="1">
    <source>
        <dbReference type="SAM" id="MobiDB-lite"/>
    </source>
</evidence>
<feature type="region of interest" description="Disordered" evidence="1">
    <location>
        <begin position="88"/>
        <end position="114"/>
    </location>
</feature>
<keyword evidence="3" id="KW-1185">Reference proteome</keyword>
<evidence type="ECO:0000313" key="2">
    <source>
        <dbReference type="EMBL" id="RFU80642.1"/>
    </source>
</evidence>
<feature type="region of interest" description="Disordered" evidence="1">
    <location>
        <begin position="1"/>
        <end position="50"/>
    </location>
</feature>
<organism evidence="2 3">
    <name type="scientific">Trichoderma arundinaceum</name>
    <dbReference type="NCBI Taxonomy" id="490622"/>
    <lineage>
        <taxon>Eukaryota</taxon>
        <taxon>Fungi</taxon>
        <taxon>Dikarya</taxon>
        <taxon>Ascomycota</taxon>
        <taxon>Pezizomycotina</taxon>
        <taxon>Sordariomycetes</taxon>
        <taxon>Hypocreomycetidae</taxon>
        <taxon>Hypocreales</taxon>
        <taxon>Hypocreaceae</taxon>
        <taxon>Trichoderma</taxon>
    </lineage>
</organism>
<feature type="compositionally biased region" description="Basic and acidic residues" evidence="1">
    <location>
        <begin position="103"/>
        <end position="113"/>
    </location>
</feature>